<reference evidence="1" key="1">
    <citation type="journal article" date="2023" name="G3 (Bethesda)">
        <title>Whole genome assembly and annotation of the endangered Caribbean coral Acropora cervicornis.</title>
        <authorList>
            <person name="Selwyn J.D."/>
            <person name="Vollmer S.V."/>
        </authorList>
    </citation>
    <scope>NUCLEOTIDE SEQUENCE</scope>
    <source>
        <strain evidence="1">K2</strain>
    </source>
</reference>
<dbReference type="Proteomes" id="UP001249851">
    <property type="component" value="Unassembled WGS sequence"/>
</dbReference>
<keyword evidence="2" id="KW-1185">Reference proteome</keyword>
<proteinExistence type="predicted"/>
<organism evidence="1 2">
    <name type="scientific">Acropora cervicornis</name>
    <name type="common">Staghorn coral</name>
    <dbReference type="NCBI Taxonomy" id="6130"/>
    <lineage>
        <taxon>Eukaryota</taxon>
        <taxon>Metazoa</taxon>
        <taxon>Cnidaria</taxon>
        <taxon>Anthozoa</taxon>
        <taxon>Hexacorallia</taxon>
        <taxon>Scleractinia</taxon>
        <taxon>Astrocoeniina</taxon>
        <taxon>Acroporidae</taxon>
        <taxon>Acropora</taxon>
    </lineage>
</organism>
<evidence type="ECO:0000313" key="1">
    <source>
        <dbReference type="EMBL" id="KAK2557894.1"/>
    </source>
</evidence>
<dbReference type="EMBL" id="JARQWQ010000047">
    <property type="protein sequence ID" value="KAK2557894.1"/>
    <property type="molecule type" value="Genomic_DNA"/>
</dbReference>
<gene>
    <name evidence="1" type="ORF">P5673_019875</name>
</gene>
<accession>A0AAD9QAT0</accession>
<name>A0AAD9QAT0_ACRCE</name>
<evidence type="ECO:0000313" key="2">
    <source>
        <dbReference type="Proteomes" id="UP001249851"/>
    </source>
</evidence>
<comment type="caution">
    <text evidence="1">The sequence shown here is derived from an EMBL/GenBank/DDBJ whole genome shotgun (WGS) entry which is preliminary data.</text>
</comment>
<dbReference type="AlphaFoldDB" id="A0AAD9QAT0"/>
<sequence length="82" mass="9348">MPVSKACEVGFAVDVVLQEFSVHWKRACTKPIYFAFRPLPVHIRCSSFWAGAEISDQIWCKPSHFPLQASLGRVFSHKEQRG</sequence>
<protein>
    <submittedName>
        <fullName evidence="1">Uncharacterized protein</fullName>
    </submittedName>
</protein>
<reference evidence="1" key="2">
    <citation type="journal article" date="2023" name="Science">
        <title>Genomic signatures of disease resistance in endangered staghorn corals.</title>
        <authorList>
            <person name="Vollmer S.V."/>
            <person name="Selwyn J.D."/>
            <person name="Despard B.A."/>
            <person name="Roesel C.L."/>
        </authorList>
    </citation>
    <scope>NUCLEOTIDE SEQUENCE</scope>
    <source>
        <strain evidence="1">K2</strain>
    </source>
</reference>